<dbReference type="PANTHER" id="PTHR48079">
    <property type="entry name" value="PROTEIN YEEZ"/>
    <property type="match status" value="1"/>
</dbReference>
<dbReference type="RefSeq" id="WP_012506497.1">
    <property type="nucleotide sequence ID" value="NC_011059.1"/>
</dbReference>
<dbReference type="HOGENOM" id="CLU_007383_6_0_10"/>
<dbReference type="eggNOG" id="COG0451">
    <property type="taxonomic scope" value="Bacteria"/>
</dbReference>
<dbReference type="STRING" id="290512.Paes_1952"/>
<dbReference type="CDD" id="cd05228">
    <property type="entry name" value="AR_FR_like_1_SDR_e"/>
    <property type="match status" value="1"/>
</dbReference>
<name>B4S4R8_PROA2</name>
<dbReference type="Pfam" id="PF01370">
    <property type="entry name" value="Epimerase"/>
    <property type="match status" value="1"/>
</dbReference>
<dbReference type="PANTHER" id="PTHR48079:SF6">
    <property type="entry name" value="NAD(P)-BINDING DOMAIN-CONTAINING PROTEIN-RELATED"/>
    <property type="match status" value="1"/>
</dbReference>
<proteinExistence type="predicted"/>
<dbReference type="GO" id="GO:0005737">
    <property type="term" value="C:cytoplasm"/>
    <property type="evidence" value="ECO:0007669"/>
    <property type="project" value="TreeGrafter"/>
</dbReference>
<evidence type="ECO:0000313" key="3">
    <source>
        <dbReference type="Proteomes" id="UP000002725"/>
    </source>
</evidence>
<organism evidence="2 3">
    <name type="scientific">Prosthecochloris aestuarii (strain DSM 271 / SK 413)</name>
    <dbReference type="NCBI Taxonomy" id="290512"/>
    <lineage>
        <taxon>Bacteria</taxon>
        <taxon>Pseudomonadati</taxon>
        <taxon>Chlorobiota</taxon>
        <taxon>Chlorobiia</taxon>
        <taxon>Chlorobiales</taxon>
        <taxon>Chlorobiaceae</taxon>
        <taxon>Prosthecochloris</taxon>
    </lineage>
</organism>
<evidence type="ECO:0000259" key="1">
    <source>
        <dbReference type="Pfam" id="PF01370"/>
    </source>
</evidence>
<gene>
    <name evidence="2" type="ordered locus">Paes_1952</name>
</gene>
<dbReference type="InterPro" id="IPR036291">
    <property type="entry name" value="NAD(P)-bd_dom_sf"/>
</dbReference>
<reference evidence="2" key="1">
    <citation type="submission" date="2008-06" db="EMBL/GenBank/DDBJ databases">
        <title>Complete sequence of chromosome of Prosthecochloris aestuarii DSM 271.</title>
        <authorList>
            <consortium name="US DOE Joint Genome Institute"/>
            <person name="Lucas S."/>
            <person name="Copeland A."/>
            <person name="Lapidus A."/>
            <person name="Glavina del Rio T."/>
            <person name="Dalin E."/>
            <person name="Tice H."/>
            <person name="Bruce D."/>
            <person name="Goodwin L."/>
            <person name="Pitluck S."/>
            <person name="Schmutz J."/>
            <person name="Larimer F."/>
            <person name="Land M."/>
            <person name="Hauser L."/>
            <person name="Kyrpides N."/>
            <person name="Anderson I."/>
            <person name="Liu Z."/>
            <person name="Li T."/>
            <person name="Zhao F."/>
            <person name="Overmann J."/>
            <person name="Bryant D.A."/>
            <person name="Richardson P."/>
        </authorList>
    </citation>
    <scope>NUCLEOTIDE SEQUENCE [LARGE SCALE GENOMIC DNA]</scope>
    <source>
        <strain evidence="2">DSM 271</strain>
    </source>
</reference>
<dbReference type="InterPro" id="IPR051783">
    <property type="entry name" value="NAD(P)-dependent_oxidoreduct"/>
</dbReference>
<dbReference type="KEGG" id="paa:Paes_1952"/>
<dbReference type="EMBL" id="CP001108">
    <property type="protein sequence ID" value="ACF46964.1"/>
    <property type="molecule type" value="Genomic_DNA"/>
</dbReference>
<accession>B4S4R8</accession>
<keyword evidence="3" id="KW-1185">Reference proteome</keyword>
<dbReference type="Gene3D" id="3.40.50.720">
    <property type="entry name" value="NAD(P)-binding Rossmann-like Domain"/>
    <property type="match status" value="1"/>
</dbReference>
<dbReference type="Proteomes" id="UP000002725">
    <property type="component" value="Chromosome"/>
</dbReference>
<dbReference type="InterPro" id="IPR001509">
    <property type="entry name" value="Epimerase_deHydtase"/>
</dbReference>
<dbReference type="SUPFAM" id="SSF51735">
    <property type="entry name" value="NAD(P)-binding Rossmann-fold domains"/>
    <property type="match status" value="1"/>
</dbReference>
<sequence>MQDKDTLGQSGRVILVTGATGYIGSELVERLSSLCDAGLHLRVLARRGSDVSVLDGNSVEFVYGDLLDSLSLYDACSGVDTVFHCAGLIAYSRNYRQRLYATNVTGTGNLVNACLAEGVTRLVHTSSVAAAGVGDDGEPADETTPFREWQHRIAYMESKHLAEMEGRRGIAEGLDVVFVNPGVVIGTPSNPAGRLNSSSRAIRDIYRGTIPVYPSGGISLVDIGDVADAHLAAWRHGRSGQRYLVTAGNYSFRQLFAMIAAMPGSAAGKAYQAASVVESVVGVAGELFALLTGSRPYLSVESMRLARTLLYYSNRLSVEELGMQYRPVEETLRSIVSQAAV</sequence>
<dbReference type="GO" id="GO:0004029">
    <property type="term" value="F:aldehyde dehydrogenase (NAD+) activity"/>
    <property type="evidence" value="ECO:0007669"/>
    <property type="project" value="TreeGrafter"/>
</dbReference>
<protein>
    <submittedName>
        <fullName evidence="2">NAD-dependent epimerase/dehydratase</fullName>
    </submittedName>
</protein>
<evidence type="ECO:0000313" key="2">
    <source>
        <dbReference type="EMBL" id="ACF46964.1"/>
    </source>
</evidence>
<feature type="domain" description="NAD-dependent epimerase/dehydratase" evidence="1">
    <location>
        <begin position="14"/>
        <end position="244"/>
    </location>
</feature>
<dbReference type="AlphaFoldDB" id="B4S4R8"/>